<feature type="domain" description="Enolpyruvate transferase" evidence="15">
    <location>
        <begin position="11"/>
        <end position="311"/>
    </location>
</feature>
<evidence type="ECO:0000313" key="17">
    <source>
        <dbReference type="Proteomes" id="UP000253034"/>
    </source>
</evidence>
<evidence type="ECO:0000256" key="9">
    <source>
        <dbReference type="ARBA" id="ARBA00023316"/>
    </source>
</evidence>
<comment type="pathway">
    <text evidence="2">Cell wall biogenesis; peptidoglycan biosynthesis.</text>
</comment>
<sequence length="323" mass="34914">MIEYKADDVFNTVTCPGGCEIGPRPIDLHLKALRKMGATIHDVQRGLIYCEVDKLKGCDIQLDYPSVGATENIMLAAVFADGDTYIRNAAKEPEIIDLQNYLAGMGVDISGAGTSAIRIRGKDYKLKNIEHSVISDRIVAGTYMVASAITGGDMYLKNVIPEHIGSVIANLRDAGCRINVKKNSIHISGPARPKAIDIIRTLPYPGFPTDMQAQMVSLFTIARGTSIIVETVFENRYKHVDELIRMGADVKLEGRIAVIKGVKRLAGASVYARDLRGGAALVLAGLVAEGETLIGGTNYIDRGYENLEGKLAQVGALIRRIEG</sequence>
<keyword evidence="4" id="KW-0132">Cell division</keyword>
<accession>A0A369B1D8</accession>
<evidence type="ECO:0000256" key="1">
    <source>
        <dbReference type="ARBA" id="ARBA00004496"/>
    </source>
</evidence>
<evidence type="ECO:0000256" key="14">
    <source>
        <dbReference type="NCBIfam" id="TIGR01072"/>
    </source>
</evidence>
<dbReference type="Pfam" id="PF00275">
    <property type="entry name" value="EPSP_synthase"/>
    <property type="match status" value="1"/>
</dbReference>
<organism evidence="16 17">
    <name type="scientific">Anaerobacterium chartisolvens</name>
    <dbReference type="NCBI Taxonomy" id="1297424"/>
    <lineage>
        <taxon>Bacteria</taxon>
        <taxon>Bacillati</taxon>
        <taxon>Bacillota</taxon>
        <taxon>Clostridia</taxon>
        <taxon>Eubacteriales</taxon>
        <taxon>Oscillospiraceae</taxon>
        <taxon>Anaerobacterium</taxon>
    </lineage>
</organism>
<dbReference type="InterPro" id="IPR005750">
    <property type="entry name" value="UDP_GlcNAc_COvinyl_MurA"/>
</dbReference>
<dbReference type="GO" id="GO:0071555">
    <property type="term" value="P:cell wall organization"/>
    <property type="evidence" value="ECO:0007669"/>
    <property type="project" value="UniProtKB-KW"/>
</dbReference>
<keyword evidence="3" id="KW-0963">Cytoplasm</keyword>
<comment type="caution">
    <text evidence="16">The sequence shown here is derived from an EMBL/GenBank/DDBJ whole genome shotgun (WGS) entry which is preliminary data.</text>
</comment>
<evidence type="ECO:0000256" key="7">
    <source>
        <dbReference type="ARBA" id="ARBA00022984"/>
    </source>
</evidence>
<keyword evidence="5 16" id="KW-0808">Transferase</keyword>
<evidence type="ECO:0000256" key="13">
    <source>
        <dbReference type="ARBA" id="ARBA00047527"/>
    </source>
</evidence>
<dbReference type="InterPro" id="IPR050068">
    <property type="entry name" value="MurA_subfamily"/>
</dbReference>
<dbReference type="GO" id="GO:0005737">
    <property type="term" value="C:cytoplasm"/>
    <property type="evidence" value="ECO:0007669"/>
    <property type="project" value="UniProtKB-SubCell"/>
</dbReference>
<dbReference type="EMBL" id="QPJT01000013">
    <property type="protein sequence ID" value="RCX15490.1"/>
    <property type="molecule type" value="Genomic_DNA"/>
</dbReference>
<name>A0A369B1D8_9FIRM</name>
<keyword evidence="6" id="KW-0133">Cell shape</keyword>
<dbReference type="GO" id="GO:0009252">
    <property type="term" value="P:peptidoglycan biosynthetic process"/>
    <property type="evidence" value="ECO:0007669"/>
    <property type="project" value="UniProtKB-UniRule"/>
</dbReference>
<comment type="subcellular location">
    <subcellularLocation>
        <location evidence="1">Cytoplasm</location>
    </subcellularLocation>
</comment>
<dbReference type="GO" id="GO:0008760">
    <property type="term" value="F:UDP-N-acetylglucosamine 1-carboxyvinyltransferase activity"/>
    <property type="evidence" value="ECO:0007669"/>
    <property type="project" value="UniProtKB-UniRule"/>
</dbReference>
<evidence type="ECO:0000256" key="11">
    <source>
        <dbReference type="ARBA" id="ARBA00039108"/>
    </source>
</evidence>
<keyword evidence="9" id="KW-0961">Cell wall biogenesis/degradation</keyword>
<dbReference type="NCBIfam" id="NF006873">
    <property type="entry name" value="PRK09369.1"/>
    <property type="match status" value="1"/>
</dbReference>
<evidence type="ECO:0000256" key="12">
    <source>
        <dbReference type="ARBA" id="ARBA00039754"/>
    </source>
</evidence>
<dbReference type="NCBIfam" id="TIGR01072">
    <property type="entry name" value="murA"/>
    <property type="match status" value="1"/>
</dbReference>
<comment type="catalytic activity">
    <reaction evidence="13">
        <text>phosphoenolpyruvate + UDP-N-acetyl-alpha-D-glucosamine = UDP-N-acetyl-3-O-(1-carboxyvinyl)-alpha-D-glucosamine + phosphate</text>
        <dbReference type="Rhea" id="RHEA:18681"/>
        <dbReference type="ChEBI" id="CHEBI:43474"/>
        <dbReference type="ChEBI" id="CHEBI:57705"/>
        <dbReference type="ChEBI" id="CHEBI:58702"/>
        <dbReference type="ChEBI" id="CHEBI:68483"/>
        <dbReference type="EC" id="2.5.1.7"/>
    </reaction>
</comment>
<evidence type="ECO:0000256" key="5">
    <source>
        <dbReference type="ARBA" id="ARBA00022679"/>
    </source>
</evidence>
<dbReference type="GO" id="GO:0019277">
    <property type="term" value="P:UDP-N-acetylgalactosamine biosynthetic process"/>
    <property type="evidence" value="ECO:0007669"/>
    <property type="project" value="InterPro"/>
</dbReference>
<protein>
    <recommendedName>
        <fullName evidence="12 14">UDP-N-acetylglucosamine 1-carboxyvinyltransferase</fullName>
        <ecNumber evidence="11 14">2.5.1.7</ecNumber>
    </recommendedName>
</protein>
<keyword evidence="17" id="KW-1185">Reference proteome</keyword>
<keyword evidence="7" id="KW-0573">Peptidoglycan synthesis</keyword>
<dbReference type="AlphaFoldDB" id="A0A369B1D8"/>
<evidence type="ECO:0000256" key="10">
    <source>
        <dbReference type="ARBA" id="ARBA00038367"/>
    </source>
</evidence>
<keyword evidence="8" id="KW-0131">Cell cycle</keyword>
<evidence type="ECO:0000256" key="4">
    <source>
        <dbReference type="ARBA" id="ARBA00022618"/>
    </source>
</evidence>
<dbReference type="EC" id="2.5.1.7" evidence="11 14"/>
<dbReference type="RefSeq" id="WP_242987590.1">
    <property type="nucleotide sequence ID" value="NZ_QPJT01000013.1"/>
</dbReference>
<dbReference type="PANTHER" id="PTHR43783:SF1">
    <property type="entry name" value="UDP-N-ACETYLGLUCOSAMINE 1-CARBOXYVINYLTRANSFERASE"/>
    <property type="match status" value="1"/>
</dbReference>
<evidence type="ECO:0000259" key="15">
    <source>
        <dbReference type="Pfam" id="PF00275"/>
    </source>
</evidence>
<proteinExistence type="inferred from homology"/>
<dbReference type="Gene3D" id="3.65.10.10">
    <property type="entry name" value="Enolpyruvate transferase domain"/>
    <property type="match status" value="2"/>
</dbReference>
<comment type="similarity">
    <text evidence="10">Belongs to the EPSP synthase family. MurA subfamily.</text>
</comment>
<dbReference type="Proteomes" id="UP000253034">
    <property type="component" value="Unassembled WGS sequence"/>
</dbReference>
<dbReference type="GO" id="GO:0008360">
    <property type="term" value="P:regulation of cell shape"/>
    <property type="evidence" value="ECO:0007669"/>
    <property type="project" value="UniProtKB-KW"/>
</dbReference>
<evidence type="ECO:0000256" key="8">
    <source>
        <dbReference type="ARBA" id="ARBA00023306"/>
    </source>
</evidence>
<dbReference type="InterPro" id="IPR013792">
    <property type="entry name" value="RNA3'P_cycl/enolpyr_Trfase_a/b"/>
</dbReference>
<dbReference type="GO" id="GO:0051301">
    <property type="term" value="P:cell division"/>
    <property type="evidence" value="ECO:0007669"/>
    <property type="project" value="UniProtKB-KW"/>
</dbReference>
<evidence type="ECO:0000256" key="3">
    <source>
        <dbReference type="ARBA" id="ARBA00022490"/>
    </source>
</evidence>
<evidence type="ECO:0000313" key="16">
    <source>
        <dbReference type="EMBL" id="RCX15490.1"/>
    </source>
</evidence>
<dbReference type="InterPro" id="IPR036968">
    <property type="entry name" value="Enolpyruvate_Tfrase_sf"/>
</dbReference>
<gene>
    <name evidence="16" type="ORF">DFR58_11372</name>
</gene>
<dbReference type="InterPro" id="IPR001986">
    <property type="entry name" value="Enolpyruvate_Tfrase_dom"/>
</dbReference>
<dbReference type="CDD" id="cd01555">
    <property type="entry name" value="UdpNAET"/>
    <property type="match status" value="1"/>
</dbReference>
<evidence type="ECO:0000256" key="2">
    <source>
        <dbReference type="ARBA" id="ARBA00004752"/>
    </source>
</evidence>
<evidence type="ECO:0000256" key="6">
    <source>
        <dbReference type="ARBA" id="ARBA00022960"/>
    </source>
</evidence>
<dbReference type="SUPFAM" id="SSF55205">
    <property type="entry name" value="EPT/RTPC-like"/>
    <property type="match status" value="1"/>
</dbReference>
<reference evidence="16 17" key="1">
    <citation type="submission" date="2018-07" db="EMBL/GenBank/DDBJ databases">
        <title>Genomic Encyclopedia of Type Strains, Phase IV (KMG-IV): sequencing the most valuable type-strain genomes for metagenomic binning, comparative biology and taxonomic classification.</title>
        <authorList>
            <person name="Goeker M."/>
        </authorList>
    </citation>
    <scope>NUCLEOTIDE SEQUENCE [LARGE SCALE GENOMIC DNA]</scope>
    <source>
        <strain evidence="16 17">DSM 27016</strain>
    </source>
</reference>
<dbReference type="PANTHER" id="PTHR43783">
    <property type="entry name" value="UDP-N-ACETYLGLUCOSAMINE 1-CARBOXYVINYLTRANSFERASE"/>
    <property type="match status" value="1"/>
</dbReference>